<dbReference type="CDD" id="cd01948">
    <property type="entry name" value="EAL"/>
    <property type="match status" value="1"/>
</dbReference>
<dbReference type="InterPro" id="IPR013656">
    <property type="entry name" value="PAS_4"/>
</dbReference>
<dbReference type="SMART" id="SM00052">
    <property type="entry name" value="EAL"/>
    <property type="match status" value="1"/>
</dbReference>
<comment type="caution">
    <text evidence="8">The sequence shown here is derived from an EMBL/GenBank/DDBJ whole genome shotgun (WGS) entry which is preliminary data.</text>
</comment>
<dbReference type="CDD" id="cd01949">
    <property type="entry name" value="GGDEF"/>
    <property type="match status" value="1"/>
</dbReference>
<dbReference type="PROSITE" id="PS50112">
    <property type="entry name" value="PAS"/>
    <property type="match status" value="2"/>
</dbReference>
<dbReference type="Pfam" id="PF00990">
    <property type="entry name" value="GGDEF"/>
    <property type="match status" value="1"/>
</dbReference>
<dbReference type="AlphaFoldDB" id="A0A369WV93"/>
<dbReference type="InterPro" id="IPR035965">
    <property type="entry name" value="PAS-like_dom_sf"/>
</dbReference>
<feature type="transmembrane region" description="Helical" evidence="3">
    <location>
        <begin position="12"/>
        <end position="32"/>
    </location>
</feature>
<dbReference type="SMART" id="SM00086">
    <property type="entry name" value="PAC"/>
    <property type="match status" value="1"/>
</dbReference>
<evidence type="ECO:0000313" key="9">
    <source>
        <dbReference type="Proteomes" id="UP000253769"/>
    </source>
</evidence>
<evidence type="ECO:0000256" key="2">
    <source>
        <dbReference type="ARBA" id="ARBA00022636"/>
    </source>
</evidence>
<dbReference type="NCBIfam" id="TIGR00229">
    <property type="entry name" value="sensory_box"/>
    <property type="match status" value="2"/>
</dbReference>
<evidence type="ECO:0000313" key="8">
    <source>
        <dbReference type="EMBL" id="RDE25043.1"/>
    </source>
</evidence>
<dbReference type="PROSITE" id="PS50887">
    <property type="entry name" value="GGDEF"/>
    <property type="match status" value="1"/>
</dbReference>
<dbReference type="InterPro" id="IPR035919">
    <property type="entry name" value="EAL_sf"/>
</dbReference>
<dbReference type="Pfam" id="PF00563">
    <property type="entry name" value="EAL"/>
    <property type="match status" value="1"/>
</dbReference>
<dbReference type="InterPro" id="IPR001633">
    <property type="entry name" value="EAL_dom"/>
</dbReference>
<dbReference type="EMBL" id="QQOH01000001">
    <property type="protein sequence ID" value="RDE25043.1"/>
    <property type="molecule type" value="Genomic_DNA"/>
</dbReference>
<dbReference type="SUPFAM" id="SSF141868">
    <property type="entry name" value="EAL domain-like"/>
    <property type="match status" value="1"/>
</dbReference>
<dbReference type="FunFam" id="3.20.20.450:FF:000001">
    <property type="entry name" value="Cyclic di-GMP phosphodiesterase yahA"/>
    <property type="match status" value="1"/>
</dbReference>
<evidence type="ECO:0000259" key="6">
    <source>
        <dbReference type="PROSITE" id="PS50883"/>
    </source>
</evidence>
<dbReference type="SMART" id="SM00267">
    <property type="entry name" value="GGDEF"/>
    <property type="match status" value="1"/>
</dbReference>
<dbReference type="GO" id="GO:0071111">
    <property type="term" value="F:cyclic-guanylate-specific phosphodiesterase activity"/>
    <property type="evidence" value="ECO:0007669"/>
    <property type="project" value="UniProtKB-EC"/>
</dbReference>
<dbReference type="OrthoDB" id="8416215at2"/>
<dbReference type="SMART" id="SM00091">
    <property type="entry name" value="PAS"/>
    <property type="match status" value="2"/>
</dbReference>
<dbReference type="Gene3D" id="3.30.450.20">
    <property type="entry name" value="PAS domain"/>
    <property type="match status" value="2"/>
</dbReference>
<evidence type="ECO:0000259" key="5">
    <source>
        <dbReference type="PROSITE" id="PS50113"/>
    </source>
</evidence>
<dbReference type="SUPFAM" id="SSF55785">
    <property type="entry name" value="PYP-like sensor domain (PAS domain)"/>
    <property type="match status" value="2"/>
</dbReference>
<evidence type="ECO:0000259" key="7">
    <source>
        <dbReference type="PROSITE" id="PS50887"/>
    </source>
</evidence>
<dbReference type="PROSITE" id="PS50883">
    <property type="entry name" value="EAL"/>
    <property type="match status" value="1"/>
</dbReference>
<dbReference type="Proteomes" id="UP000253769">
    <property type="component" value="Unassembled WGS sequence"/>
</dbReference>
<proteinExistence type="predicted"/>
<dbReference type="InterPro" id="IPR029787">
    <property type="entry name" value="Nucleotide_cyclase"/>
</dbReference>
<feature type="domain" description="PAC" evidence="5">
    <location>
        <begin position="289"/>
        <end position="341"/>
    </location>
</feature>
<evidence type="ECO:0000256" key="3">
    <source>
        <dbReference type="SAM" id="Phobius"/>
    </source>
</evidence>
<dbReference type="Pfam" id="PF13426">
    <property type="entry name" value="PAS_9"/>
    <property type="match status" value="1"/>
</dbReference>
<evidence type="ECO:0000256" key="1">
    <source>
        <dbReference type="ARBA" id="ARBA00012282"/>
    </source>
</evidence>
<keyword evidence="9" id="KW-1185">Reference proteome</keyword>
<organism evidence="8 9">
    <name type="scientific">Motiliproteus coralliicola</name>
    <dbReference type="NCBI Taxonomy" id="2283196"/>
    <lineage>
        <taxon>Bacteria</taxon>
        <taxon>Pseudomonadati</taxon>
        <taxon>Pseudomonadota</taxon>
        <taxon>Gammaproteobacteria</taxon>
        <taxon>Oceanospirillales</taxon>
        <taxon>Oceanospirillaceae</taxon>
        <taxon>Motiliproteus</taxon>
    </lineage>
</organism>
<name>A0A369WV93_9GAMM</name>
<dbReference type="NCBIfam" id="TIGR00254">
    <property type="entry name" value="GGDEF"/>
    <property type="match status" value="1"/>
</dbReference>
<sequence>MSPLTVPQPSRSIFIYTLVSTLIFGLLIWVGAESRPSVSRLLLAGLGALLCAGLLPKILHQFIDRFGRHPASAAIDSPQPSANALNLTIESTPSQGEIYLDQAQALILVLDHEGRVEYLNQYGYRLLGYPQESLTGREWLKLCVPASEHKPVLEALEAYHKRNQLTPLAVEHPVLTAEGKLRLIAWNCRSVALPDGCRQLLCSGLDVTENRRTQNSLEKLSCAVEQSSTSVLIFDRQGRIEYVNPAFSLMSGYNADEVIGRKPRFLESPDTERKTLLDLRATILRGENWQGEICYRRKDGQHFWVRARISPIKDEQGHIDHYVSVTEDITDARKHQMQIERMAFQDPLTQLPNRRGFHQQLQQMLEECDEQQQTLILYSINLDHFKRINDSLGHNAGDQLLCRTAKMLKKEITGQDLLGRLSSDEFLLALRNVNHDQATQFGKRINRLLRQPLTSIGGDSRRESGLMTASIGIASFPEHARDTNELIKCADLAMQNVKQHDRNGYRFFSARMKEALEADLFLERELQRALQNDEFELYYQPQVDLQLGCVSGLEALLRWKHPQRGLIAPDTFISVAERSGLIIPLGQLVLRKACRSYQILDLLGLGHLRIAINLSALQFRDPLFPRTFQQIMTEHQVNPAQIELELTESMLMTNIEEAIMILDQLKQLGATLAIDDFGTGYSSLSYLKRLPVDIIKVDRAFVKDIPDNENDMEITAAVIAMAHKLKRKVVAEGVETLMQEQFLRDNDCDYLQGYRYSPPLPESELTSQIARIDLELGNSSGNGRCIQLEFDS</sequence>
<accession>A0A369WV93</accession>
<feature type="transmembrane region" description="Helical" evidence="3">
    <location>
        <begin position="38"/>
        <end position="59"/>
    </location>
</feature>
<evidence type="ECO:0000259" key="4">
    <source>
        <dbReference type="PROSITE" id="PS50112"/>
    </source>
</evidence>
<dbReference type="InterPro" id="IPR000160">
    <property type="entry name" value="GGDEF_dom"/>
</dbReference>
<keyword evidence="3" id="KW-1133">Transmembrane helix</keyword>
<feature type="domain" description="PAS" evidence="4">
    <location>
        <begin position="216"/>
        <end position="261"/>
    </location>
</feature>
<dbReference type="Gene3D" id="3.20.20.450">
    <property type="entry name" value="EAL domain"/>
    <property type="match status" value="1"/>
</dbReference>
<dbReference type="CDD" id="cd00130">
    <property type="entry name" value="PAS"/>
    <property type="match status" value="2"/>
</dbReference>
<dbReference type="Pfam" id="PF08448">
    <property type="entry name" value="PAS_4"/>
    <property type="match status" value="1"/>
</dbReference>
<dbReference type="SUPFAM" id="SSF55073">
    <property type="entry name" value="Nucleotide cyclase"/>
    <property type="match status" value="1"/>
</dbReference>
<dbReference type="EC" id="3.1.4.52" evidence="1"/>
<feature type="domain" description="EAL" evidence="6">
    <location>
        <begin position="519"/>
        <end position="773"/>
    </location>
</feature>
<dbReference type="InterPro" id="IPR001610">
    <property type="entry name" value="PAC"/>
</dbReference>
<dbReference type="PROSITE" id="PS50113">
    <property type="entry name" value="PAC"/>
    <property type="match status" value="1"/>
</dbReference>
<feature type="domain" description="GGDEF" evidence="7">
    <location>
        <begin position="373"/>
        <end position="510"/>
    </location>
</feature>
<dbReference type="PANTHER" id="PTHR44757:SF2">
    <property type="entry name" value="BIOFILM ARCHITECTURE MAINTENANCE PROTEIN MBAA"/>
    <property type="match status" value="1"/>
</dbReference>
<dbReference type="InterPro" id="IPR043128">
    <property type="entry name" value="Rev_trsase/Diguanyl_cyclase"/>
</dbReference>
<keyword evidence="3" id="KW-0812">Transmembrane</keyword>
<dbReference type="PANTHER" id="PTHR44757">
    <property type="entry name" value="DIGUANYLATE CYCLASE DGCP"/>
    <property type="match status" value="1"/>
</dbReference>
<dbReference type="InterPro" id="IPR000700">
    <property type="entry name" value="PAS-assoc_C"/>
</dbReference>
<reference evidence="8 9" key="1">
    <citation type="submission" date="2018-07" db="EMBL/GenBank/DDBJ databases">
        <title>Motiliproteus coralliicola sp. nov., a bacterium isolated from Coral.</title>
        <authorList>
            <person name="Wang G."/>
        </authorList>
    </citation>
    <scope>NUCLEOTIDE SEQUENCE [LARGE SCALE GENOMIC DNA]</scope>
    <source>
        <strain evidence="8 9">C34</strain>
    </source>
</reference>
<keyword evidence="2" id="KW-0973">c-di-GMP</keyword>
<feature type="domain" description="PAS" evidence="4">
    <location>
        <begin position="100"/>
        <end position="163"/>
    </location>
</feature>
<protein>
    <recommendedName>
        <fullName evidence="1">cyclic-guanylate-specific phosphodiesterase</fullName>
        <ecNumber evidence="1">3.1.4.52</ecNumber>
    </recommendedName>
</protein>
<gene>
    <name evidence="8" type="ORF">DV711_05610</name>
</gene>
<dbReference type="InterPro" id="IPR000014">
    <property type="entry name" value="PAS"/>
</dbReference>
<dbReference type="Gene3D" id="3.30.70.270">
    <property type="match status" value="1"/>
</dbReference>
<dbReference type="InterPro" id="IPR052155">
    <property type="entry name" value="Biofilm_reg_signaling"/>
</dbReference>
<keyword evidence="3" id="KW-0472">Membrane</keyword>